<evidence type="ECO:0000313" key="2">
    <source>
        <dbReference type="Proteomes" id="UP000790377"/>
    </source>
</evidence>
<comment type="caution">
    <text evidence="1">The sequence shown here is derived from an EMBL/GenBank/DDBJ whole genome shotgun (WGS) entry which is preliminary data.</text>
</comment>
<proteinExistence type="predicted"/>
<name>A0ACB8ARQ4_9AGAM</name>
<keyword evidence="2" id="KW-1185">Reference proteome</keyword>
<sequence>MALSRSARISLLLVIDIIFFLVELIVGYAVGSLALVADSFHMLNDVMSLIVALYAIKLTNQSSIDSRYSYGWHRAEILAALINGVFLLALCFSIFMEAMGRFFSTPDISNPRLVVIVGSLGLASNVVGLFLFHEHGHSHDHQTTPSSSRAPSIAYAEHAHDFTPTPKIPIRTRSRNRSESYSSLYGHPVATRASLVQAAQDIADSTGPTSPSRLRRHDSILQQHPTRHRSEDVITVSPNSSDEQTPLLDNETTENTHFDNPTNAGNFSKDVHGHGHSQGGSMNMRALVLHVLGDALGNVGVIATGLIIWLTSWSFKYYCDPIISLVITVIIFSSALPLVRSASFILLQGVPPTISLDEVRESILNVNGVLSVHELHVWQLSESKIVASVHVMASRNHDFMPVAGEIRRALHHHGIHSSTIQPEYHPRSPSIIPEDHLKTSTDSSCLILCPLDQNCDPVENSCCPPPPSGV</sequence>
<accession>A0ACB8ARQ4</accession>
<dbReference type="EMBL" id="MU267596">
    <property type="protein sequence ID" value="KAH7915834.1"/>
    <property type="molecule type" value="Genomic_DNA"/>
</dbReference>
<gene>
    <name evidence="1" type="ORF">BJ138DRAFT_1140981</name>
</gene>
<evidence type="ECO:0000313" key="1">
    <source>
        <dbReference type="EMBL" id="KAH7915834.1"/>
    </source>
</evidence>
<reference evidence="1" key="1">
    <citation type="journal article" date="2021" name="New Phytol.">
        <title>Evolutionary innovations through gain and loss of genes in the ectomycorrhizal Boletales.</title>
        <authorList>
            <person name="Wu G."/>
            <person name="Miyauchi S."/>
            <person name="Morin E."/>
            <person name="Kuo A."/>
            <person name="Drula E."/>
            <person name="Varga T."/>
            <person name="Kohler A."/>
            <person name="Feng B."/>
            <person name="Cao Y."/>
            <person name="Lipzen A."/>
            <person name="Daum C."/>
            <person name="Hundley H."/>
            <person name="Pangilinan J."/>
            <person name="Johnson J."/>
            <person name="Barry K."/>
            <person name="LaButti K."/>
            <person name="Ng V."/>
            <person name="Ahrendt S."/>
            <person name="Min B."/>
            <person name="Choi I.G."/>
            <person name="Park H."/>
            <person name="Plett J.M."/>
            <person name="Magnuson J."/>
            <person name="Spatafora J.W."/>
            <person name="Nagy L.G."/>
            <person name="Henrissat B."/>
            <person name="Grigoriev I.V."/>
            <person name="Yang Z.L."/>
            <person name="Xu J."/>
            <person name="Martin F.M."/>
        </authorList>
    </citation>
    <scope>NUCLEOTIDE SEQUENCE</scope>
    <source>
        <strain evidence="1">ATCC 28755</strain>
    </source>
</reference>
<protein>
    <submittedName>
        <fullName evidence="1">Cation efflux protein</fullName>
    </submittedName>
</protein>
<organism evidence="1 2">
    <name type="scientific">Hygrophoropsis aurantiaca</name>
    <dbReference type="NCBI Taxonomy" id="72124"/>
    <lineage>
        <taxon>Eukaryota</taxon>
        <taxon>Fungi</taxon>
        <taxon>Dikarya</taxon>
        <taxon>Basidiomycota</taxon>
        <taxon>Agaricomycotina</taxon>
        <taxon>Agaricomycetes</taxon>
        <taxon>Agaricomycetidae</taxon>
        <taxon>Boletales</taxon>
        <taxon>Coniophorineae</taxon>
        <taxon>Hygrophoropsidaceae</taxon>
        <taxon>Hygrophoropsis</taxon>
    </lineage>
</organism>
<dbReference type="Proteomes" id="UP000790377">
    <property type="component" value="Unassembled WGS sequence"/>
</dbReference>